<name>X0UU72_9ZZZZ</name>
<evidence type="ECO:0000313" key="1">
    <source>
        <dbReference type="EMBL" id="GAG02767.1"/>
    </source>
</evidence>
<reference evidence="1" key="1">
    <citation type="journal article" date="2014" name="Front. Microbiol.">
        <title>High frequency of phylogenetically diverse reductive dehalogenase-homologous genes in deep subseafloor sedimentary metagenomes.</title>
        <authorList>
            <person name="Kawai M."/>
            <person name="Futagami T."/>
            <person name="Toyoda A."/>
            <person name="Takaki Y."/>
            <person name="Nishi S."/>
            <person name="Hori S."/>
            <person name="Arai W."/>
            <person name="Tsubouchi T."/>
            <person name="Morono Y."/>
            <person name="Uchiyama I."/>
            <person name="Ito T."/>
            <person name="Fujiyama A."/>
            <person name="Inagaki F."/>
            <person name="Takami H."/>
        </authorList>
    </citation>
    <scope>NUCLEOTIDE SEQUENCE</scope>
    <source>
        <strain evidence="1">Expedition CK06-06</strain>
    </source>
</reference>
<gene>
    <name evidence="1" type="ORF">S01H1_32389</name>
</gene>
<dbReference type="EMBL" id="BARS01020047">
    <property type="protein sequence ID" value="GAG02767.1"/>
    <property type="molecule type" value="Genomic_DNA"/>
</dbReference>
<organism evidence="1">
    <name type="scientific">marine sediment metagenome</name>
    <dbReference type="NCBI Taxonomy" id="412755"/>
    <lineage>
        <taxon>unclassified sequences</taxon>
        <taxon>metagenomes</taxon>
        <taxon>ecological metagenomes</taxon>
    </lineage>
</organism>
<feature type="non-terminal residue" evidence="1">
    <location>
        <position position="35"/>
    </location>
</feature>
<accession>X0UU72</accession>
<evidence type="ECO:0008006" key="2">
    <source>
        <dbReference type="Google" id="ProtNLM"/>
    </source>
</evidence>
<proteinExistence type="predicted"/>
<protein>
    <recommendedName>
        <fullName evidence="2">FAD/NAD(P)-binding domain-containing protein</fullName>
    </recommendedName>
</protein>
<dbReference type="AlphaFoldDB" id="X0UU72"/>
<comment type="caution">
    <text evidence="1">The sequence shown here is derived from an EMBL/GenBank/DDBJ whole genome shotgun (WGS) entry which is preliminary data.</text>
</comment>
<sequence>MGFSVADNKKIVIIGCGAGGGTAAQFARKTERKAT</sequence>